<dbReference type="InterPro" id="IPR013783">
    <property type="entry name" value="Ig-like_fold"/>
</dbReference>
<gene>
    <name evidence="5" type="ORF">O3P16_12455</name>
</gene>
<dbReference type="Proteomes" id="UP001210231">
    <property type="component" value="Unassembled WGS sequence"/>
</dbReference>
<dbReference type="Pfam" id="PF18962">
    <property type="entry name" value="Por_Secre_tail"/>
    <property type="match status" value="1"/>
</dbReference>
<accession>A0ABT4UL94</accession>
<evidence type="ECO:0000259" key="3">
    <source>
        <dbReference type="Pfam" id="PF01364"/>
    </source>
</evidence>
<dbReference type="RefSeq" id="WP_407031951.1">
    <property type="nucleotide sequence ID" value="NZ_JAQGEF010000015.1"/>
</dbReference>
<dbReference type="Gene3D" id="3.40.50.1460">
    <property type="match status" value="1"/>
</dbReference>
<evidence type="ECO:0000256" key="2">
    <source>
        <dbReference type="SAM" id="SignalP"/>
    </source>
</evidence>
<evidence type="ECO:0000256" key="1">
    <source>
        <dbReference type="ARBA" id="ARBA00022729"/>
    </source>
</evidence>
<evidence type="ECO:0000313" key="6">
    <source>
        <dbReference type="Proteomes" id="UP001210231"/>
    </source>
</evidence>
<feature type="signal peptide" evidence="2">
    <location>
        <begin position="1"/>
        <end position="22"/>
    </location>
</feature>
<sequence>MKLFKKIVFLILLFISVSEAHAQGYRNEWIDYNKTYYRFPVAVNGVYRVSKAVLTSIGLGNVPVEQFQLFRNGKQIALHSTAASGILPTNGYIEFFGFRNDAQADLELYAKPSDNLLPYNSLHSDTAYHYLTIGDPAKSIRYRSVTSNAANSQLKPDEYVKYEAELIQVLGLATSHAGYARNVDGFPIRSSAYEIGTGYRANTAFSFGTPRTHTYPGLFLHSNLTARFGVQGGSPNTRTVRLLLNDSIVKEKEINSFDVYVDSFFVAGRNLFDGENNARLRYTVTGDIKDDNNFILTSLIRYNRLMNLGNTSLNYFSLDANTKGNHLRFGNANLRSAVPLFYDLTNNVRYVGEMKGTDSAICILEPSDKPREIVFHTSNTSVVRSLAATAFTKFNFKNYGNVSEQGDYIIITNSKLKNAGDDYIEKYRAYRASAEGGGFNAKIYDIDELASDFAYGIRKSPLAVKNFINYALDSFKVKPKFVFIIGKGLESTAYRGVAGTANGEYLNLVQTFGTPASDNYLVSRSSTDPIPQIPVGRISVINNDEIKGYYDKVIDYERFSNKPAPLPSDLLWRKNVIHLVGESGDAYMSNFYTTLMNRYRNFIVDSLVGASVLTQTRYNNPNLDAVFKETSAKIDSGAGLITFFGHRVDINTLPNPSFSNYTRGKYPVIIANGCESGYFGNSIRRLETIEANIPERFTLAKNAGSIAFISNMSYGIINYLNLFTTEWYKAQSKVAYGKTIGEVQQLALKNTLAYTGTSDYFNKQNVEQFLIHGDPAIKLFADGKPDYAVETSGIVFPGNTDSVSIAHDSVLVKAYIANIGRYTNDTLNISVYKKNPFDVNKKVFGTKIVALKNLDSISFKVPVMGSMDLGINSIEVVIEENTKERTALNNKAIKQFVVYEDEINPVYPVQYAIVNSNNLVLKASTANPVSYKTNYAIQIDTTNLFNSPGLHRATVASVGGVLTYKPALNFEQNKVYYWRVSPERNNEGYRFRYSSFLVKNDIVNGSGQSHYYQYLKSGFNKMDLDVNHKFLFGDDIKNVYVVNAVYNYGTSQANDLSVSINGKSEMISACVGRSIIFNVFDEVSLEPWDNSEGGLYGSATNCNKDNSNTKFNFEFSYVGPANRKKIMDFINVIPKGKIVFVRSVIDPDKLVDNVPQFDSLLISSWKKDTLLYGKDQSLYHSFKKLGLDNIDSLYKARPFIGFFAKDDQVNYPPEFVVGHTIYDIIQMNASLKSKAKSGSITSDKFGPARNWHTIQLDFKDKERLNDFDYQLTVIGIDNKGKETTLKNFTSFNDTYSINDIDAAQFPFVKLKMDQVNNTSSSGLPLQLDYWRVLYDGVAEGALSAVDSFNYSNSIVLHKGLDSLKVDLAFKNISKVDLNKTNTKISIYDLKLNKISLPDVEVKFLKEGDVDIIKARAGTIELEGDYYLAIEVNKNLPEPENTYKNNFVYIPFNVSNTLSSRNITLRLTRAGESNQLSWIFNSSEADITYVLESSGDGVNFDKVYGVGNSSANLLLNYIDQKDYANDIYYRVKVILKNGDIIFSNVVTASARSKFKIYPNPATDYLYITLYNESEFNRDYKIVDLSGRLLQAGQLTNLYNKINVSKLPKGVYTIVLSKNELHQAFRFLKN</sequence>
<organism evidence="5 6">
    <name type="scientific">Polluticaenibacter yanchengensis</name>
    <dbReference type="NCBI Taxonomy" id="3014562"/>
    <lineage>
        <taxon>Bacteria</taxon>
        <taxon>Pseudomonadati</taxon>
        <taxon>Bacteroidota</taxon>
        <taxon>Chitinophagia</taxon>
        <taxon>Chitinophagales</taxon>
        <taxon>Chitinophagaceae</taxon>
        <taxon>Polluticaenibacter</taxon>
    </lineage>
</organism>
<evidence type="ECO:0000259" key="4">
    <source>
        <dbReference type="Pfam" id="PF18962"/>
    </source>
</evidence>
<comment type="caution">
    <text evidence="5">The sequence shown here is derived from an EMBL/GenBank/DDBJ whole genome shotgun (WGS) entry which is preliminary data.</text>
</comment>
<dbReference type="NCBIfam" id="TIGR04183">
    <property type="entry name" value="Por_Secre_tail"/>
    <property type="match status" value="1"/>
</dbReference>
<protein>
    <submittedName>
        <fullName evidence="5">C25 family cysteine peptidase</fullName>
    </submittedName>
</protein>
<dbReference type="Pfam" id="PF01364">
    <property type="entry name" value="Peptidase_C25"/>
    <property type="match status" value="1"/>
</dbReference>
<dbReference type="Gene3D" id="3.40.50.10390">
    <property type="entry name" value="Gingipain r, domain 1"/>
    <property type="match status" value="1"/>
</dbReference>
<feature type="domain" description="Gingipain" evidence="3">
    <location>
        <begin position="408"/>
        <end position="779"/>
    </location>
</feature>
<dbReference type="InterPro" id="IPR029031">
    <property type="entry name" value="Gingipain_N_sf"/>
</dbReference>
<name>A0ABT4UL94_9BACT</name>
<dbReference type="InterPro" id="IPR029030">
    <property type="entry name" value="Caspase-like_dom_sf"/>
</dbReference>
<feature type="chain" id="PRO_5045879304" evidence="2">
    <location>
        <begin position="23"/>
        <end position="1628"/>
    </location>
</feature>
<keyword evidence="1 2" id="KW-0732">Signal</keyword>
<dbReference type="SUPFAM" id="SSF52129">
    <property type="entry name" value="Caspase-like"/>
    <property type="match status" value="1"/>
</dbReference>
<dbReference type="Gene3D" id="2.60.40.10">
    <property type="entry name" value="Immunoglobulins"/>
    <property type="match status" value="1"/>
</dbReference>
<evidence type="ECO:0000313" key="5">
    <source>
        <dbReference type="EMBL" id="MDA3615624.1"/>
    </source>
</evidence>
<keyword evidence="6" id="KW-1185">Reference proteome</keyword>
<dbReference type="InterPro" id="IPR026444">
    <property type="entry name" value="Secre_tail"/>
</dbReference>
<reference evidence="5 6" key="1">
    <citation type="submission" date="2022-12" db="EMBL/GenBank/DDBJ databases">
        <title>Chitinophagaceae gen. sp. nov., a new member of the family Chitinophagaceae, isolated from soil in a chemical factory.</title>
        <authorList>
            <person name="Ke Z."/>
        </authorList>
    </citation>
    <scope>NUCLEOTIDE SEQUENCE [LARGE SCALE GENOMIC DNA]</scope>
    <source>
        <strain evidence="5 6">LY-5</strain>
    </source>
</reference>
<dbReference type="InterPro" id="IPR001769">
    <property type="entry name" value="Gingipain"/>
</dbReference>
<proteinExistence type="predicted"/>
<dbReference type="EMBL" id="JAQGEF010000015">
    <property type="protein sequence ID" value="MDA3615624.1"/>
    <property type="molecule type" value="Genomic_DNA"/>
</dbReference>
<feature type="domain" description="Secretion system C-terminal sorting" evidence="4">
    <location>
        <begin position="1555"/>
        <end position="1618"/>
    </location>
</feature>